<evidence type="ECO:0000313" key="2">
    <source>
        <dbReference type="Proteomes" id="UP001164250"/>
    </source>
</evidence>
<protein>
    <submittedName>
        <fullName evidence="1">Uncharacterized protein</fullName>
    </submittedName>
</protein>
<organism evidence="1 2">
    <name type="scientific">Pistacia atlantica</name>
    <dbReference type="NCBI Taxonomy" id="434234"/>
    <lineage>
        <taxon>Eukaryota</taxon>
        <taxon>Viridiplantae</taxon>
        <taxon>Streptophyta</taxon>
        <taxon>Embryophyta</taxon>
        <taxon>Tracheophyta</taxon>
        <taxon>Spermatophyta</taxon>
        <taxon>Magnoliopsida</taxon>
        <taxon>eudicotyledons</taxon>
        <taxon>Gunneridae</taxon>
        <taxon>Pentapetalae</taxon>
        <taxon>rosids</taxon>
        <taxon>malvids</taxon>
        <taxon>Sapindales</taxon>
        <taxon>Anacardiaceae</taxon>
        <taxon>Pistacia</taxon>
    </lineage>
</organism>
<reference evidence="2" key="1">
    <citation type="journal article" date="2023" name="G3 (Bethesda)">
        <title>Genome assembly and association tests identify interacting loci associated with vigor, precocity, and sex in interspecific pistachio rootstocks.</title>
        <authorList>
            <person name="Palmer W."/>
            <person name="Jacygrad E."/>
            <person name="Sagayaradj S."/>
            <person name="Cavanaugh K."/>
            <person name="Han R."/>
            <person name="Bertier L."/>
            <person name="Beede B."/>
            <person name="Kafkas S."/>
            <person name="Golino D."/>
            <person name="Preece J."/>
            <person name="Michelmore R."/>
        </authorList>
    </citation>
    <scope>NUCLEOTIDE SEQUENCE [LARGE SCALE GENOMIC DNA]</scope>
</reference>
<gene>
    <name evidence="1" type="ORF">Patl1_30137</name>
</gene>
<dbReference type="Proteomes" id="UP001164250">
    <property type="component" value="Chromosome 11"/>
</dbReference>
<sequence length="205" mass="23648">MHWSTDVYHAPKFTYSNVHLLPKTSHLWILSGGSCRSSVVSFSLHTDQDEINIDSLSVERRFFSSLSVNNDQARHKLFSSDFSDKKEGGIPNYSGFNRTIGTGHCNLLHPAIFHKHSNLLAKRRRNRFLIPFQSIQEQEKELLPLSGISIDIPIKGIFRRNSILAYFDDPRYRRKSSGITKYGKRTYSFYSLSHQAMHAYLKVLL</sequence>
<keyword evidence="2" id="KW-1185">Reference proteome</keyword>
<proteinExistence type="predicted"/>
<accession>A0ACC1AFP7</accession>
<dbReference type="EMBL" id="CM047907">
    <property type="protein sequence ID" value="KAJ0084971.1"/>
    <property type="molecule type" value="Genomic_DNA"/>
</dbReference>
<comment type="caution">
    <text evidence="1">The sequence shown here is derived from an EMBL/GenBank/DDBJ whole genome shotgun (WGS) entry which is preliminary data.</text>
</comment>
<name>A0ACC1AFP7_9ROSI</name>
<evidence type="ECO:0000313" key="1">
    <source>
        <dbReference type="EMBL" id="KAJ0084971.1"/>
    </source>
</evidence>